<organism evidence="3 4">
    <name type="scientific">Aegilops tauschii subsp. strangulata</name>
    <name type="common">Goatgrass</name>
    <dbReference type="NCBI Taxonomy" id="200361"/>
    <lineage>
        <taxon>Eukaryota</taxon>
        <taxon>Viridiplantae</taxon>
        <taxon>Streptophyta</taxon>
        <taxon>Embryophyta</taxon>
        <taxon>Tracheophyta</taxon>
        <taxon>Spermatophyta</taxon>
        <taxon>Magnoliopsida</taxon>
        <taxon>Liliopsida</taxon>
        <taxon>Poales</taxon>
        <taxon>Poaceae</taxon>
        <taxon>BOP clade</taxon>
        <taxon>Pooideae</taxon>
        <taxon>Triticodae</taxon>
        <taxon>Triticeae</taxon>
        <taxon>Triticinae</taxon>
        <taxon>Aegilops</taxon>
    </lineage>
</organism>
<evidence type="ECO:0008006" key="5">
    <source>
        <dbReference type="Google" id="ProtNLM"/>
    </source>
</evidence>
<dbReference type="Proteomes" id="UP000015105">
    <property type="component" value="Chromosome 5D"/>
</dbReference>
<feature type="region of interest" description="Disordered" evidence="1">
    <location>
        <begin position="235"/>
        <end position="334"/>
    </location>
</feature>
<feature type="compositionally biased region" description="Basic and acidic residues" evidence="1">
    <location>
        <begin position="241"/>
        <end position="253"/>
    </location>
</feature>
<feature type="compositionally biased region" description="Basic and acidic residues" evidence="1">
    <location>
        <begin position="93"/>
        <end position="118"/>
    </location>
</feature>
<feature type="compositionally biased region" description="Polar residues" evidence="1">
    <location>
        <begin position="309"/>
        <end position="319"/>
    </location>
</feature>
<feature type="compositionally biased region" description="Acidic residues" evidence="1">
    <location>
        <begin position="321"/>
        <end position="330"/>
    </location>
</feature>
<reference evidence="3" key="4">
    <citation type="submission" date="2019-03" db="UniProtKB">
        <authorList>
            <consortium name="EnsemblPlants"/>
        </authorList>
    </citation>
    <scope>IDENTIFICATION</scope>
</reference>
<sequence>IDSGFPDAKSFLLIHLFSLLVPVLRFLLFLTNSIACHFPQEASKPSEMGKKCSTCGKTYKTKRAFNGHKMKCKSPKNPEQNAAGQEEASSSVGDRKDLLNFHIERRPRSSRGAAKEMDGGNEVFPSEEEIDAAEGLSLLQYPRGKDTSFDNEPEIDYSGVESAADNSDAVQEDNPTQKLYLLLILGKLIKIISDRNSASVDLCGGAEKYGNEALSLEETELIHNDDGQRLVDCPENSVVVEPKRPKLDLKVSDSSDSPASDGAQGGNNDASGSGTPKLKQTSLTEPMATEADREQEQKSDVLEAPLPLDTTSVDQSGTDNPGDESAADTSDEVRDSMVLLQVAQGLLDLRNCTDR</sequence>
<feature type="compositionally biased region" description="Polar residues" evidence="1">
    <location>
        <begin position="77"/>
        <end position="92"/>
    </location>
</feature>
<feature type="transmembrane region" description="Helical" evidence="2">
    <location>
        <begin position="12"/>
        <end position="30"/>
    </location>
</feature>
<dbReference type="AlphaFoldDB" id="A0A453JVQ4"/>
<accession>A0A453JVQ4</accession>
<evidence type="ECO:0000256" key="1">
    <source>
        <dbReference type="SAM" id="MobiDB-lite"/>
    </source>
</evidence>
<evidence type="ECO:0000313" key="4">
    <source>
        <dbReference type="Proteomes" id="UP000015105"/>
    </source>
</evidence>
<reference evidence="4" key="1">
    <citation type="journal article" date="2014" name="Science">
        <title>Ancient hybridizations among the ancestral genomes of bread wheat.</title>
        <authorList>
            <consortium name="International Wheat Genome Sequencing Consortium,"/>
            <person name="Marcussen T."/>
            <person name="Sandve S.R."/>
            <person name="Heier L."/>
            <person name="Spannagl M."/>
            <person name="Pfeifer M."/>
            <person name="Jakobsen K.S."/>
            <person name="Wulff B.B."/>
            <person name="Steuernagel B."/>
            <person name="Mayer K.F."/>
            <person name="Olsen O.A."/>
        </authorList>
    </citation>
    <scope>NUCLEOTIDE SEQUENCE [LARGE SCALE GENOMIC DNA]</scope>
    <source>
        <strain evidence="4">cv. AL8/78</strain>
    </source>
</reference>
<keyword evidence="2" id="KW-0472">Membrane</keyword>
<reference evidence="4" key="2">
    <citation type="journal article" date="2017" name="Nat. Plants">
        <title>The Aegilops tauschii genome reveals multiple impacts of transposons.</title>
        <authorList>
            <person name="Zhao G."/>
            <person name="Zou C."/>
            <person name="Li K."/>
            <person name="Wang K."/>
            <person name="Li T."/>
            <person name="Gao L."/>
            <person name="Zhang X."/>
            <person name="Wang H."/>
            <person name="Yang Z."/>
            <person name="Liu X."/>
            <person name="Jiang W."/>
            <person name="Mao L."/>
            <person name="Kong X."/>
            <person name="Jiao Y."/>
            <person name="Jia J."/>
        </authorList>
    </citation>
    <scope>NUCLEOTIDE SEQUENCE [LARGE SCALE GENOMIC DNA]</scope>
    <source>
        <strain evidence="4">cv. AL8/78</strain>
    </source>
</reference>
<dbReference type="Gramene" id="AET5Gv20212000.8">
    <property type="protein sequence ID" value="AET5Gv20212000.8"/>
    <property type="gene ID" value="AET5Gv20212000"/>
</dbReference>
<feature type="compositionally biased region" description="Basic and acidic residues" evidence="1">
    <location>
        <begin position="290"/>
        <end position="301"/>
    </location>
</feature>
<protein>
    <recommendedName>
        <fullName evidence="5">C2H2-type domain-containing protein</fullName>
    </recommendedName>
</protein>
<keyword evidence="4" id="KW-1185">Reference proteome</keyword>
<name>A0A453JVQ4_AEGTS</name>
<evidence type="ECO:0000256" key="2">
    <source>
        <dbReference type="SAM" id="Phobius"/>
    </source>
</evidence>
<reference evidence="3" key="3">
    <citation type="journal article" date="2017" name="Nature">
        <title>Genome sequence of the progenitor of the wheat D genome Aegilops tauschii.</title>
        <authorList>
            <person name="Luo M.C."/>
            <person name="Gu Y.Q."/>
            <person name="Puiu D."/>
            <person name="Wang H."/>
            <person name="Twardziok S.O."/>
            <person name="Deal K.R."/>
            <person name="Huo N."/>
            <person name="Zhu T."/>
            <person name="Wang L."/>
            <person name="Wang Y."/>
            <person name="McGuire P.E."/>
            <person name="Liu S."/>
            <person name="Long H."/>
            <person name="Ramasamy R.K."/>
            <person name="Rodriguez J.C."/>
            <person name="Van S.L."/>
            <person name="Yuan L."/>
            <person name="Wang Z."/>
            <person name="Xia Z."/>
            <person name="Xiao L."/>
            <person name="Anderson O.D."/>
            <person name="Ouyang S."/>
            <person name="Liang Y."/>
            <person name="Zimin A.V."/>
            <person name="Pertea G."/>
            <person name="Qi P."/>
            <person name="Bennetzen J.L."/>
            <person name="Dai X."/>
            <person name="Dawson M.W."/>
            <person name="Muller H.G."/>
            <person name="Kugler K."/>
            <person name="Rivarola-Duarte L."/>
            <person name="Spannagl M."/>
            <person name="Mayer K.F.X."/>
            <person name="Lu F.H."/>
            <person name="Bevan M.W."/>
            <person name="Leroy P."/>
            <person name="Li P."/>
            <person name="You F.M."/>
            <person name="Sun Q."/>
            <person name="Liu Z."/>
            <person name="Lyons E."/>
            <person name="Wicker T."/>
            <person name="Salzberg S.L."/>
            <person name="Devos K.M."/>
            <person name="Dvorak J."/>
        </authorList>
    </citation>
    <scope>NUCLEOTIDE SEQUENCE [LARGE SCALE GENOMIC DNA]</scope>
    <source>
        <strain evidence="3">cv. AL8/78</strain>
    </source>
</reference>
<keyword evidence="2" id="KW-1133">Transmembrane helix</keyword>
<keyword evidence="2" id="KW-0812">Transmembrane</keyword>
<reference evidence="3" key="5">
    <citation type="journal article" date="2021" name="G3 (Bethesda)">
        <title>Aegilops tauschii genome assembly Aet v5.0 features greater sequence contiguity and improved annotation.</title>
        <authorList>
            <person name="Wang L."/>
            <person name="Zhu T."/>
            <person name="Rodriguez J.C."/>
            <person name="Deal K.R."/>
            <person name="Dubcovsky J."/>
            <person name="McGuire P.E."/>
            <person name="Lux T."/>
            <person name="Spannagl M."/>
            <person name="Mayer K.F.X."/>
            <person name="Baldrich P."/>
            <person name="Meyers B.C."/>
            <person name="Huo N."/>
            <person name="Gu Y.Q."/>
            <person name="Zhou H."/>
            <person name="Devos K.M."/>
            <person name="Bennetzen J.L."/>
            <person name="Unver T."/>
            <person name="Budak H."/>
            <person name="Gulick P.J."/>
            <person name="Galiba G."/>
            <person name="Kalapos B."/>
            <person name="Nelson D.R."/>
            <person name="Li P."/>
            <person name="You F.M."/>
            <person name="Luo M.C."/>
            <person name="Dvorak J."/>
        </authorList>
    </citation>
    <scope>NUCLEOTIDE SEQUENCE [LARGE SCALE GENOMIC DNA]</scope>
    <source>
        <strain evidence="3">cv. AL8/78</strain>
    </source>
</reference>
<evidence type="ECO:0000313" key="3">
    <source>
        <dbReference type="EnsemblPlants" id="AET5Gv20212000.8"/>
    </source>
</evidence>
<dbReference type="EnsemblPlants" id="AET5Gv20212000.8">
    <property type="protein sequence ID" value="AET5Gv20212000.8"/>
    <property type="gene ID" value="AET5Gv20212000"/>
</dbReference>
<feature type="region of interest" description="Disordered" evidence="1">
    <location>
        <begin position="67"/>
        <end position="127"/>
    </location>
</feature>
<proteinExistence type="predicted"/>
<feature type="compositionally biased region" description="Polar residues" evidence="1">
    <location>
        <begin position="266"/>
        <end position="284"/>
    </location>
</feature>